<dbReference type="GeneID" id="110805922"/>
<dbReference type="RefSeq" id="XP_056698331.1">
    <property type="nucleotide sequence ID" value="XM_056842353.1"/>
</dbReference>
<keyword evidence="1" id="KW-1185">Reference proteome</keyword>
<evidence type="ECO:0000313" key="2">
    <source>
        <dbReference type="RefSeq" id="XP_056698331.1"/>
    </source>
</evidence>
<dbReference type="Proteomes" id="UP000813463">
    <property type="component" value="Chromosome 4"/>
</dbReference>
<sequence length="211" mass="24159">MYKYILNNVLNNSEQNDANEDPQSYVVVGQDFEKPVSLEGSVVNDDDEAYDLYNSHAFRNDFGTSKGKKEYRSGTRIVRPRRTGCKASGQFDVDKKTGVYVLSKHCRLHNHSMVPANKRYLIRSHRHISKEQLAFLTTFTCSGTKLADILRAMRKEVGGEAHLGFTISDAYDAVTAEKKKILDGCDSNQLIRWFAMRQANEHDFYYDFQPN</sequence>
<protein>
    <submittedName>
        <fullName evidence="2">Protein FAR1-RELATED SEQUENCE 5-like</fullName>
    </submittedName>
</protein>
<evidence type="ECO:0000313" key="1">
    <source>
        <dbReference type="Proteomes" id="UP000813463"/>
    </source>
</evidence>
<dbReference type="PANTHER" id="PTHR47718">
    <property type="entry name" value="OS01G0519700 PROTEIN"/>
    <property type="match status" value="1"/>
</dbReference>
<dbReference type="PANTHER" id="PTHR47718:SF17">
    <property type="entry name" value="PROTEIN FAR1-RELATED SEQUENCE 5-LIKE"/>
    <property type="match status" value="1"/>
</dbReference>
<proteinExistence type="predicted"/>
<gene>
    <name evidence="2" type="primary">LOC110805922</name>
</gene>
<reference evidence="1" key="1">
    <citation type="journal article" date="2021" name="Nat. Commun.">
        <title>Genomic analyses provide insights into spinach domestication and the genetic basis of agronomic traits.</title>
        <authorList>
            <person name="Cai X."/>
            <person name="Sun X."/>
            <person name="Xu C."/>
            <person name="Sun H."/>
            <person name="Wang X."/>
            <person name="Ge C."/>
            <person name="Zhang Z."/>
            <person name="Wang Q."/>
            <person name="Fei Z."/>
            <person name="Jiao C."/>
            <person name="Wang Q."/>
        </authorList>
    </citation>
    <scope>NUCLEOTIDE SEQUENCE [LARGE SCALE GENOMIC DNA]</scope>
    <source>
        <strain evidence="1">cv. Varoflay</strain>
    </source>
</reference>
<organism evidence="1 2">
    <name type="scientific">Spinacia oleracea</name>
    <name type="common">Spinach</name>
    <dbReference type="NCBI Taxonomy" id="3562"/>
    <lineage>
        <taxon>Eukaryota</taxon>
        <taxon>Viridiplantae</taxon>
        <taxon>Streptophyta</taxon>
        <taxon>Embryophyta</taxon>
        <taxon>Tracheophyta</taxon>
        <taxon>Spermatophyta</taxon>
        <taxon>Magnoliopsida</taxon>
        <taxon>eudicotyledons</taxon>
        <taxon>Gunneridae</taxon>
        <taxon>Pentapetalae</taxon>
        <taxon>Caryophyllales</taxon>
        <taxon>Chenopodiaceae</taxon>
        <taxon>Chenopodioideae</taxon>
        <taxon>Anserineae</taxon>
        <taxon>Spinacia</taxon>
    </lineage>
</organism>
<accession>A0ABM3RRS7</accession>
<reference evidence="2" key="2">
    <citation type="submission" date="2025-08" db="UniProtKB">
        <authorList>
            <consortium name="RefSeq"/>
        </authorList>
    </citation>
    <scope>IDENTIFICATION</scope>
    <source>
        <tissue evidence="2">Leaf</tissue>
    </source>
</reference>
<name>A0ABM3RRS7_SPIOL</name>